<organism evidence="2 3">
    <name type="scientific">Trichoderma harzianum</name>
    <name type="common">Hypocrea lixii</name>
    <dbReference type="NCBI Taxonomy" id="5544"/>
    <lineage>
        <taxon>Eukaryota</taxon>
        <taxon>Fungi</taxon>
        <taxon>Dikarya</taxon>
        <taxon>Ascomycota</taxon>
        <taxon>Pezizomycotina</taxon>
        <taxon>Sordariomycetes</taxon>
        <taxon>Hypocreomycetidae</taxon>
        <taxon>Hypocreales</taxon>
        <taxon>Hypocreaceae</taxon>
        <taxon>Trichoderma</taxon>
    </lineage>
</organism>
<name>A0A0G0A2C3_TRIHA</name>
<comment type="caution">
    <text evidence="2">The sequence shown here is derived from an EMBL/GenBank/DDBJ whole genome shotgun (WGS) entry which is preliminary data.</text>
</comment>
<evidence type="ECO:0000259" key="1">
    <source>
        <dbReference type="Pfam" id="PF17107"/>
    </source>
</evidence>
<dbReference type="OrthoDB" id="674604at2759"/>
<dbReference type="Pfam" id="PF17107">
    <property type="entry name" value="SesA"/>
    <property type="match status" value="1"/>
</dbReference>
<evidence type="ECO:0000313" key="3">
    <source>
        <dbReference type="Proteomes" id="UP000034112"/>
    </source>
</evidence>
<feature type="domain" description="NACHT-NTPase and P-loop NTPases N-terminal" evidence="1">
    <location>
        <begin position="10"/>
        <end position="129"/>
    </location>
</feature>
<evidence type="ECO:0000313" key="2">
    <source>
        <dbReference type="EMBL" id="KKP06487.1"/>
    </source>
</evidence>
<sequence length="211" mass="23055">MSGIEIIGLISSIITLVDTAGQIYKAIKNAENLPPAFEEAARRLPLIHSTLKVAQDRLTKTGDTATFEALKPTVENIKKQAESLTNILQEIALHPNGSKLHRYRVVVRRLGKGSQVEDLMKSMLGDVQLVAENQAIRAATEAQMTELLEQVQALSPMASPPETPVPKDYKAATVSYFANGQQFNNVGSGTQNNNSQGGRQYFAQSMDFRAD</sequence>
<reference evidence="3" key="1">
    <citation type="journal article" date="2015" name="Genome Announc.">
        <title>Draft whole-genome sequence of the biocontrol agent Trichoderma harzianum T6776.</title>
        <authorList>
            <person name="Baroncelli R."/>
            <person name="Piaggeschi G."/>
            <person name="Fiorini L."/>
            <person name="Bertolini E."/>
            <person name="Zapparata A."/>
            <person name="Pe M.E."/>
            <person name="Sarrocco S."/>
            <person name="Vannacci G."/>
        </authorList>
    </citation>
    <scope>NUCLEOTIDE SEQUENCE [LARGE SCALE GENOMIC DNA]</scope>
    <source>
        <strain evidence="3">T6776</strain>
    </source>
</reference>
<accession>A0A0G0A2C3</accession>
<protein>
    <recommendedName>
        <fullName evidence="1">NACHT-NTPase and P-loop NTPases N-terminal domain-containing protein</fullName>
    </recommendedName>
</protein>
<dbReference type="InterPro" id="IPR031352">
    <property type="entry name" value="SesA"/>
</dbReference>
<dbReference type="AlphaFoldDB" id="A0A0G0A2C3"/>
<dbReference type="OMA" id="SQFNNAD"/>
<proteinExistence type="predicted"/>
<dbReference type="EMBL" id="JOKZ01000025">
    <property type="protein sequence ID" value="KKP06487.1"/>
    <property type="molecule type" value="Genomic_DNA"/>
</dbReference>
<gene>
    <name evidence="2" type="ORF">THAR02_01445</name>
</gene>
<dbReference type="Proteomes" id="UP000034112">
    <property type="component" value="Unassembled WGS sequence"/>
</dbReference>